<protein>
    <submittedName>
        <fullName evidence="5">TetR/AcrR family transcriptional regulator</fullName>
    </submittedName>
</protein>
<dbReference type="Gene3D" id="1.10.357.10">
    <property type="entry name" value="Tetracycline Repressor, domain 2"/>
    <property type="match status" value="1"/>
</dbReference>
<keyword evidence="1 2" id="KW-0238">DNA-binding</keyword>
<feature type="domain" description="HTH tetR-type" evidence="4">
    <location>
        <begin position="16"/>
        <end position="76"/>
    </location>
</feature>
<dbReference type="PROSITE" id="PS01081">
    <property type="entry name" value="HTH_TETR_1"/>
    <property type="match status" value="1"/>
</dbReference>
<dbReference type="PANTHER" id="PTHR30055:SF146">
    <property type="entry name" value="HTH-TYPE TRANSCRIPTIONAL DUAL REGULATOR CECR"/>
    <property type="match status" value="1"/>
</dbReference>
<dbReference type="PANTHER" id="PTHR30055">
    <property type="entry name" value="HTH-TYPE TRANSCRIPTIONAL REGULATOR RUTR"/>
    <property type="match status" value="1"/>
</dbReference>
<dbReference type="InterPro" id="IPR001647">
    <property type="entry name" value="HTH_TetR"/>
</dbReference>
<dbReference type="RefSeq" id="WP_182609688.1">
    <property type="nucleotide sequence ID" value="NZ_BAAAQG010000002.1"/>
</dbReference>
<dbReference type="InterPro" id="IPR023772">
    <property type="entry name" value="DNA-bd_HTH_TetR-type_CS"/>
</dbReference>
<evidence type="ECO:0000259" key="4">
    <source>
        <dbReference type="PROSITE" id="PS50977"/>
    </source>
</evidence>
<evidence type="ECO:0000256" key="1">
    <source>
        <dbReference type="ARBA" id="ARBA00023125"/>
    </source>
</evidence>
<dbReference type="Proteomes" id="UP001500383">
    <property type="component" value="Unassembled WGS sequence"/>
</dbReference>
<evidence type="ECO:0000256" key="2">
    <source>
        <dbReference type="PROSITE-ProRule" id="PRU00335"/>
    </source>
</evidence>
<evidence type="ECO:0000313" key="6">
    <source>
        <dbReference type="Proteomes" id="UP001500383"/>
    </source>
</evidence>
<dbReference type="Pfam" id="PF00440">
    <property type="entry name" value="TetR_N"/>
    <property type="match status" value="1"/>
</dbReference>
<name>A0ABN2I3B0_9ACTN</name>
<dbReference type="PROSITE" id="PS50977">
    <property type="entry name" value="HTH_TETR_2"/>
    <property type="match status" value="1"/>
</dbReference>
<accession>A0ABN2I3B0</accession>
<dbReference type="InterPro" id="IPR009057">
    <property type="entry name" value="Homeodomain-like_sf"/>
</dbReference>
<comment type="caution">
    <text evidence="5">The sequence shown here is derived from an EMBL/GenBank/DDBJ whole genome shotgun (WGS) entry which is preliminary data.</text>
</comment>
<reference evidence="5 6" key="1">
    <citation type="journal article" date="2019" name="Int. J. Syst. Evol. Microbiol.">
        <title>The Global Catalogue of Microorganisms (GCM) 10K type strain sequencing project: providing services to taxonomists for standard genome sequencing and annotation.</title>
        <authorList>
            <consortium name="The Broad Institute Genomics Platform"/>
            <consortium name="The Broad Institute Genome Sequencing Center for Infectious Disease"/>
            <person name="Wu L."/>
            <person name="Ma J."/>
        </authorList>
    </citation>
    <scope>NUCLEOTIDE SEQUENCE [LARGE SCALE GENOMIC DNA]</scope>
    <source>
        <strain evidence="5 6">JCM 16002</strain>
    </source>
</reference>
<sequence>MTSPPEPDSLRERKRRATMLAIEDSATSLVLEHGYDCVTVDQICAAAQVSKRTFFNYVPSKEAAVIGSPPRDVPLAVRREFLDAADPDVPGALLRLFLAAFAAARIADDAQTATLAHRRAEIFRADPDLGVARVTASSHFQLRLVDLVTEHFERHPALRRLDGVAARAEARAYVALVAASANLGLSTWLTREAATFADLDAECALALRQLALLVTAPSDATPAGTRPAGTISPETSGTTS</sequence>
<keyword evidence="6" id="KW-1185">Reference proteome</keyword>
<feature type="DNA-binding region" description="H-T-H motif" evidence="2">
    <location>
        <begin position="39"/>
        <end position="58"/>
    </location>
</feature>
<proteinExistence type="predicted"/>
<dbReference type="InterPro" id="IPR050109">
    <property type="entry name" value="HTH-type_TetR-like_transc_reg"/>
</dbReference>
<organism evidence="5 6">
    <name type="scientific">Dietzia cercidiphylli</name>
    <dbReference type="NCBI Taxonomy" id="498199"/>
    <lineage>
        <taxon>Bacteria</taxon>
        <taxon>Bacillati</taxon>
        <taxon>Actinomycetota</taxon>
        <taxon>Actinomycetes</taxon>
        <taxon>Mycobacteriales</taxon>
        <taxon>Dietziaceae</taxon>
        <taxon>Dietzia</taxon>
    </lineage>
</organism>
<dbReference type="EMBL" id="BAAAQG010000002">
    <property type="protein sequence ID" value="GAA1697735.1"/>
    <property type="molecule type" value="Genomic_DNA"/>
</dbReference>
<evidence type="ECO:0000256" key="3">
    <source>
        <dbReference type="SAM" id="MobiDB-lite"/>
    </source>
</evidence>
<feature type="region of interest" description="Disordered" evidence="3">
    <location>
        <begin position="219"/>
        <end position="240"/>
    </location>
</feature>
<gene>
    <name evidence="5" type="ORF">GCM10009831_02300</name>
</gene>
<evidence type="ECO:0000313" key="5">
    <source>
        <dbReference type="EMBL" id="GAA1697735.1"/>
    </source>
</evidence>
<dbReference type="SUPFAM" id="SSF46689">
    <property type="entry name" value="Homeodomain-like"/>
    <property type="match status" value="1"/>
</dbReference>